<dbReference type="EMBL" id="JACEZS010000008">
    <property type="protein sequence ID" value="MBA5605922.1"/>
    <property type="molecule type" value="Genomic_DNA"/>
</dbReference>
<dbReference type="Pfam" id="PF11306">
    <property type="entry name" value="DUF3108"/>
    <property type="match status" value="1"/>
</dbReference>
<feature type="compositionally biased region" description="Low complexity" evidence="1">
    <location>
        <begin position="115"/>
        <end position="157"/>
    </location>
</feature>
<feature type="compositionally biased region" description="Pro residues" evidence="1">
    <location>
        <begin position="74"/>
        <end position="111"/>
    </location>
</feature>
<protein>
    <submittedName>
        <fullName evidence="2">DUF3108 domain-containing protein</fullName>
    </submittedName>
</protein>
<accession>A0A7W2EHJ7</accession>
<dbReference type="AlphaFoldDB" id="A0A7W2EHJ7"/>
<keyword evidence="3" id="KW-1185">Reference proteome</keyword>
<gene>
    <name evidence="2" type="ORF">H3H36_11185</name>
</gene>
<evidence type="ECO:0000313" key="3">
    <source>
        <dbReference type="Proteomes" id="UP000566711"/>
    </source>
</evidence>
<name>A0A7W2EHJ7_9BURK</name>
<sequence length="399" mass="42307">MTIATFLRPRRRWLLLGAATVALHYLTIAWVGTQLGQHEARRRPPPSLVTAQLHLALPQHREAAPLPELQPLSAPAPKPAPKPARRPAPPPPAPEPAPAPTPAPAPEPAPPVADSNALSASAGQAQAGADSAPAATQPQAGADQATPGAAPAPTAQTSDAPPAPPVQAPGQGMRRYKVNLPPSADFLLDVRRVDANGTKWTGEAAMKWHTDGGSYTLSVEAGISMLITRLNLLVLTSTGTIDDFGIAPVTATEKRSGRSQTATHFNRDEGTITFSASERSYPLLVGAQDKATVPFQLGAIGRADPNQFGTDIDILVGEDKEANIFRFQLVGEEELETGLGKLQTWHLTRPPKPGTYSSRLDVWLAPSQYWYPVQIRNTEASGALTTQTVSRITITNSGK</sequence>
<dbReference type="InterPro" id="IPR021457">
    <property type="entry name" value="DUF3108"/>
</dbReference>
<evidence type="ECO:0000256" key="1">
    <source>
        <dbReference type="SAM" id="MobiDB-lite"/>
    </source>
</evidence>
<feature type="region of interest" description="Disordered" evidence="1">
    <location>
        <begin position="69"/>
        <end position="176"/>
    </location>
</feature>
<dbReference type="RefSeq" id="WP_182217410.1">
    <property type="nucleotide sequence ID" value="NZ_JACEZS010000008.1"/>
</dbReference>
<dbReference type="Proteomes" id="UP000566711">
    <property type="component" value="Unassembled WGS sequence"/>
</dbReference>
<organism evidence="2 3">
    <name type="scientific">Rugamonas fusca</name>
    <dbReference type="NCBI Taxonomy" id="2758568"/>
    <lineage>
        <taxon>Bacteria</taxon>
        <taxon>Pseudomonadati</taxon>
        <taxon>Pseudomonadota</taxon>
        <taxon>Betaproteobacteria</taxon>
        <taxon>Burkholderiales</taxon>
        <taxon>Oxalobacteraceae</taxon>
        <taxon>Telluria group</taxon>
        <taxon>Rugamonas</taxon>
    </lineage>
</organism>
<evidence type="ECO:0000313" key="2">
    <source>
        <dbReference type="EMBL" id="MBA5605922.1"/>
    </source>
</evidence>
<proteinExistence type="predicted"/>
<comment type="caution">
    <text evidence="2">The sequence shown here is derived from an EMBL/GenBank/DDBJ whole genome shotgun (WGS) entry which is preliminary data.</text>
</comment>
<reference evidence="2 3" key="1">
    <citation type="submission" date="2020-07" db="EMBL/GenBank/DDBJ databases">
        <title>Novel species isolated from subtropical streams in China.</title>
        <authorList>
            <person name="Lu H."/>
        </authorList>
    </citation>
    <scope>NUCLEOTIDE SEQUENCE [LARGE SCALE GENOMIC DNA]</scope>
    <source>
        <strain evidence="2 3">FT3S</strain>
    </source>
</reference>